<reference evidence="1" key="1">
    <citation type="submission" date="2022-03" db="EMBL/GenBank/DDBJ databases">
        <authorList>
            <person name="Lindestad O."/>
        </authorList>
    </citation>
    <scope>NUCLEOTIDE SEQUENCE</scope>
</reference>
<dbReference type="Proteomes" id="UP000838756">
    <property type="component" value="Unassembled WGS sequence"/>
</dbReference>
<name>A0A8S4RBY3_9NEOP</name>
<proteinExistence type="predicted"/>
<protein>
    <submittedName>
        <fullName evidence="1">Jg1564 protein</fullName>
    </submittedName>
</protein>
<gene>
    <name evidence="1" type="primary">jg1564</name>
    <name evidence="1" type="ORF">PAEG_LOCUS11558</name>
</gene>
<dbReference type="AlphaFoldDB" id="A0A8S4RBY3"/>
<evidence type="ECO:0000313" key="2">
    <source>
        <dbReference type="Proteomes" id="UP000838756"/>
    </source>
</evidence>
<comment type="caution">
    <text evidence="1">The sequence shown here is derived from an EMBL/GenBank/DDBJ whole genome shotgun (WGS) entry which is preliminary data.</text>
</comment>
<sequence>MEAGDGGKGDLCATTTSYCEDFNPAVDCYRFLRAYIFTRRFSEIGTGETYSELSVTHVNHIHRNSNHGLSIFGSGRPEYGKNRTEFGIVEHHNYYLEENSTIVILPATGGATLIRR</sequence>
<accession>A0A8S4RBY3</accession>
<evidence type="ECO:0000313" key="1">
    <source>
        <dbReference type="EMBL" id="CAH2233607.1"/>
    </source>
</evidence>
<dbReference type="EMBL" id="CAKXAJ010024985">
    <property type="protein sequence ID" value="CAH2233607.1"/>
    <property type="molecule type" value="Genomic_DNA"/>
</dbReference>
<keyword evidence="2" id="KW-1185">Reference proteome</keyword>
<organism evidence="1 2">
    <name type="scientific">Pararge aegeria aegeria</name>
    <dbReference type="NCBI Taxonomy" id="348720"/>
    <lineage>
        <taxon>Eukaryota</taxon>
        <taxon>Metazoa</taxon>
        <taxon>Ecdysozoa</taxon>
        <taxon>Arthropoda</taxon>
        <taxon>Hexapoda</taxon>
        <taxon>Insecta</taxon>
        <taxon>Pterygota</taxon>
        <taxon>Neoptera</taxon>
        <taxon>Endopterygota</taxon>
        <taxon>Lepidoptera</taxon>
        <taxon>Glossata</taxon>
        <taxon>Ditrysia</taxon>
        <taxon>Papilionoidea</taxon>
        <taxon>Nymphalidae</taxon>
        <taxon>Satyrinae</taxon>
        <taxon>Satyrini</taxon>
        <taxon>Parargina</taxon>
        <taxon>Pararge</taxon>
    </lineage>
</organism>